<dbReference type="InterPro" id="IPR029044">
    <property type="entry name" value="Nucleotide-diphossugar_trans"/>
</dbReference>
<organism evidence="2 3">
    <name type="scientific">Sphingomonas caseinilyticus</name>
    <dbReference type="NCBI Taxonomy" id="2908205"/>
    <lineage>
        <taxon>Bacteria</taxon>
        <taxon>Pseudomonadati</taxon>
        <taxon>Pseudomonadota</taxon>
        <taxon>Alphaproteobacteria</taxon>
        <taxon>Sphingomonadales</taxon>
        <taxon>Sphingomonadaceae</taxon>
        <taxon>Sphingomonas</taxon>
    </lineage>
</organism>
<dbReference type="Gene3D" id="3.90.550.10">
    <property type="entry name" value="Spore Coat Polysaccharide Biosynthesis Protein SpsA, Chain A"/>
    <property type="match status" value="1"/>
</dbReference>
<evidence type="ECO:0000313" key="3">
    <source>
        <dbReference type="Proteomes" id="UP001203410"/>
    </source>
</evidence>
<feature type="domain" description="Glycosyltransferase 2-like" evidence="1">
    <location>
        <begin position="80"/>
        <end position="176"/>
    </location>
</feature>
<accession>A0ABT0RRE5</accession>
<keyword evidence="2" id="KW-0808">Transferase</keyword>
<dbReference type="EC" id="2.4.-.-" evidence="2"/>
<name>A0ABT0RRE5_9SPHN</name>
<dbReference type="GO" id="GO:0016757">
    <property type="term" value="F:glycosyltransferase activity"/>
    <property type="evidence" value="ECO:0007669"/>
    <property type="project" value="UniProtKB-KW"/>
</dbReference>
<comment type="caution">
    <text evidence="2">The sequence shown here is derived from an EMBL/GenBank/DDBJ whole genome shotgun (WGS) entry which is preliminary data.</text>
</comment>
<dbReference type="EMBL" id="JAMGBA010000001">
    <property type="protein sequence ID" value="MCL6697579.1"/>
    <property type="molecule type" value="Genomic_DNA"/>
</dbReference>
<evidence type="ECO:0000259" key="1">
    <source>
        <dbReference type="Pfam" id="PF00535"/>
    </source>
</evidence>
<dbReference type="Proteomes" id="UP001203410">
    <property type="component" value="Unassembled WGS sequence"/>
</dbReference>
<sequence length="334" mass="37554">MADDIPQLPPVTIVIEWENAIDVADEWTRKAMVALQDELGRVRFVEKPRILYLFDETKVPAGTVETVLEAVAPRMRELADVEIVPTPGLTYYKLKNFGVSRSRTGITLMLDSDAAPQPGWLEHLLAPFADPETMAVGGFTVLGTTDFLSRTMALSWVFNLPHQKAKTKRRSKIHVNNCAVRTDFFQSHPFPDLPAFKKQCVFWLRGVLAEGHKYVRTADATAIHAPHPGPRFLAWRAWTGGMDSDFLGFQTGSRSRAGRLAYAFRYFGRKTLRAWRNTVRHGGKVGLPKWQYPAAMLVSLTYYLVTLAGQLYSVFTKDWEPLPALYTGQPQGAV</sequence>
<dbReference type="SUPFAM" id="SSF53448">
    <property type="entry name" value="Nucleotide-diphospho-sugar transferases"/>
    <property type="match status" value="1"/>
</dbReference>
<protein>
    <submittedName>
        <fullName evidence="2">Glycosyltransferase</fullName>
        <ecNumber evidence="2">2.4.-.-</ecNumber>
    </submittedName>
</protein>
<evidence type="ECO:0000313" key="2">
    <source>
        <dbReference type="EMBL" id="MCL6697579.1"/>
    </source>
</evidence>
<reference evidence="2 3" key="1">
    <citation type="submission" date="2022-05" db="EMBL/GenBank/DDBJ databases">
        <authorList>
            <person name="Jo J.-H."/>
            <person name="Im W.-T."/>
        </authorList>
    </citation>
    <scope>NUCLEOTIDE SEQUENCE [LARGE SCALE GENOMIC DNA]</scope>
    <source>
        <strain evidence="2 3">NSE70-1</strain>
    </source>
</reference>
<gene>
    <name evidence="2" type="ORF">LZ496_02105</name>
</gene>
<dbReference type="RefSeq" id="WP_249902940.1">
    <property type="nucleotide sequence ID" value="NZ_JAMGBA010000001.1"/>
</dbReference>
<dbReference type="InterPro" id="IPR001173">
    <property type="entry name" value="Glyco_trans_2-like"/>
</dbReference>
<dbReference type="Pfam" id="PF00535">
    <property type="entry name" value="Glycos_transf_2"/>
    <property type="match status" value="1"/>
</dbReference>
<keyword evidence="2" id="KW-0328">Glycosyltransferase</keyword>
<keyword evidence="3" id="KW-1185">Reference proteome</keyword>
<proteinExistence type="predicted"/>